<dbReference type="Proteomes" id="UP000228533">
    <property type="component" value="Unassembled WGS sequence"/>
</dbReference>
<gene>
    <name evidence="1" type="ORF">COT94_02790</name>
</gene>
<dbReference type="InterPro" id="IPR036278">
    <property type="entry name" value="Sialidase_sf"/>
</dbReference>
<protein>
    <recommendedName>
        <fullName evidence="3">Photosynthesis system II assembly factor Ycf48/Hcf136-like domain-containing protein</fullName>
    </recommendedName>
</protein>
<evidence type="ECO:0008006" key="3">
    <source>
        <dbReference type="Google" id="ProtNLM"/>
    </source>
</evidence>
<feature type="non-terminal residue" evidence="1">
    <location>
        <position position="1"/>
    </location>
</feature>
<evidence type="ECO:0000313" key="2">
    <source>
        <dbReference type="Proteomes" id="UP000228533"/>
    </source>
</evidence>
<dbReference type="Gene3D" id="2.130.10.10">
    <property type="entry name" value="YVTN repeat-like/Quinoprotein amine dehydrogenase"/>
    <property type="match status" value="3"/>
</dbReference>
<comment type="caution">
    <text evidence="1">The sequence shown here is derived from an EMBL/GenBank/DDBJ whole genome shotgun (WGS) entry which is preliminary data.</text>
</comment>
<name>A0A2M6WT98_9BACT</name>
<reference evidence="2" key="1">
    <citation type="submission" date="2017-09" db="EMBL/GenBank/DDBJ databases">
        <title>Depth-based differentiation of microbial function through sediment-hosted aquifers and enrichment of novel symbionts in the deep terrestrial subsurface.</title>
        <authorList>
            <person name="Probst A.J."/>
            <person name="Ladd B."/>
            <person name="Jarett J.K."/>
            <person name="Geller-Mcgrath D.E."/>
            <person name="Sieber C.M.K."/>
            <person name="Emerson J.B."/>
            <person name="Anantharaman K."/>
            <person name="Thomas B.C."/>
            <person name="Malmstrom R."/>
            <person name="Stieglmeier M."/>
            <person name="Klingl A."/>
            <person name="Woyke T."/>
            <person name="Ryan C.M."/>
            <person name="Banfield J.F."/>
        </authorList>
    </citation>
    <scope>NUCLEOTIDE SEQUENCE [LARGE SCALE GENOMIC DNA]</scope>
</reference>
<dbReference type="InterPro" id="IPR015943">
    <property type="entry name" value="WD40/YVTN_repeat-like_dom_sf"/>
</dbReference>
<evidence type="ECO:0000313" key="1">
    <source>
        <dbReference type="EMBL" id="PIT95995.1"/>
    </source>
</evidence>
<dbReference type="SUPFAM" id="SSF110296">
    <property type="entry name" value="Oligoxyloglucan reducing end-specific cellobiohydrolase"/>
    <property type="match status" value="1"/>
</dbReference>
<dbReference type="SUPFAM" id="SSF50939">
    <property type="entry name" value="Sialidases"/>
    <property type="match status" value="2"/>
</dbReference>
<sequence>LDYNLDWCLSTKLEQYAQGNCTAFSGSLCCDKRCDNRCSGSDGCGGICSVSSCSVGQTCNSGTCCIPSCSGKCGGDDSCGGTCTVASCTGEQTCYNDLCCTAQCTGKCGGDDSCGGTCTVASCTGGQTCYNDLCCTAQCTGKICGSNSCGGTCGAGCPSGKVCSYAQTSCVTPLATAYQVKYPFIVPVNAVIANNSNILVDSWGTLTGNNYISKTTDLGQTYTNTSLISKDGQIACDDDCSSMASTFNNGTTRTLGYSFNSGANFSTRTFGTTYNTRKILLSNAASGSQSSKVLLVPNGTGYLMLSNTISGSFANIGLSRSYLDATMSGDGTKICATVNNDRNIYCSDDSGANFYAVDTGVLTAYPYYNGIDMSDNGQVVALYSANSTQNITVRLTTNRSGAVATWTNPSSLPVSTGLSTSEALKKIDVSANGSQVIVPGFNTYKSSDYGNSWSLIKSYIYPSNNQPAAFSASADGSRLLFSKFTYGYMQVSTNGGNNWSKGGRYAVEKQQYSSAVNGDGNIILISGGYSGTYKSINRGVSFTSLTDDKNCFTNFCYVVFNTMDMDSTGSKLIATGSNYLTVSSDGGSTLTSVMFNKAWRDARMNSNGTKAIAANCGEASGSCSSDGYLYASSDSLATWQRLDSADARNWINVDIDDAGNNMVAVDSYNQVYYSHNGGVNWQNSIMPADNSNYRYTRSIRSDSTGRYVMMTRQKGVLVSSDYGVTFAPSIVYNGSLDLRSGSVCRSGDLMIAGGYFLSNNLAYSTDKGQTWSYKTVDNVATLDCDASGQVILMGHYVKDYITIFK</sequence>
<accession>A0A2M6WT98</accession>
<proteinExistence type="predicted"/>
<dbReference type="AlphaFoldDB" id="A0A2M6WT98"/>
<dbReference type="EMBL" id="PFAM01000014">
    <property type="protein sequence ID" value="PIT95995.1"/>
    <property type="molecule type" value="Genomic_DNA"/>
</dbReference>
<organism evidence="1 2">
    <name type="scientific">Candidatus Falkowbacteria bacterium CG10_big_fil_rev_8_21_14_0_10_37_14</name>
    <dbReference type="NCBI Taxonomy" id="1974561"/>
    <lineage>
        <taxon>Bacteria</taxon>
        <taxon>Candidatus Falkowiibacteriota</taxon>
    </lineage>
</organism>